<dbReference type="InterPro" id="IPR040030">
    <property type="entry name" value="Ribosomal_mL57"/>
</dbReference>
<dbReference type="GO" id="GO:0006396">
    <property type="term" value="P:RNA processing"/>
    <property type="evidence" value="ECO:0007669"/>
    <property type="project" value="InterPro"/>
</dbReference>
<dbReference type="AlphaFoldDB" id="S7Q218"/>
<dbReference type="RefSeq" id="XP_007867887.1">
    <property type="nucleotide sequence ID" value="XM_007869696.1"/>
</dbReference>
<dbReference type="HOGENOM" id="CLU_073894_0_0_1"/>
<keyword evidence="4" id="KW-1185">Reference proteome</keyword>
<dbReference type="PANTHER" id="PTHR28160">
    <property type="entry name" value="54S RIBOSOMAL PROTEIN L15, MITOCHONDRIAL"/>
    <property type="match status" value="1"/>
</dbReference>
<dbReference type="OrthoDB" id="2281895at2759"/>
<dbReference type="Proteomes" id="UP000030669">
    <property type="component" value="Unassembled WGS sequence"/>
</dbReference>
<dbReference type="eggNOG" id="ENOG502SE0R">
    <property type="taxonomic scope" value="Eukaryota"/>
</dbReference>
<organism evidence="3 4">
    <name type="scientific">Gloeophyllum trabeum (strain ATCC 11539 / FP-39264 / Madison 617)</name>
    <name type="common">Brown rot fungus</name>
    <dbReference type="NCBI Taxonomy" id="670483"/>
    <lineage>
        <taxon>Eukaryota</taxon>
        <taxon>Fungi</taxon>
        <taxon>Dikarya</taxon>
        <taxon>Basidiomycota</taxon>
        <taxon>Agaricomycotina</taxon>
        <taxon>Agaricomycetes</taxon>
        <taxon>Gloeophyllales</taxon>
        <taxon>Gloeophyllaceae</taxon>
        <taxon>Gloeophyllum</taxon>
    </lineage>
</organism>
<dbReference type="InterPro" id="IPR036389">
    <property type="entry name" value="RNase_III_sf"/>
</dbReference>
<gene>
    <name evidence="3" type="ORF">GLOTRDRAFT_139760</name>
</gene>
<feature type="region of interest" description="Disordered" evidence="1">
    <location>
        <begin position="289"/>
        <end position="314"/>
    </location>
</feature>
<evidence type="ECO:0000313" key="3">
    <source>
        <dbReference type="EMBL" id="EPQ53572.1"/>
    </source>
</evidence>
<dbReference type="GO" id="GO:0005762">
    <property type="term" value="C:mitochondrial large ribosomal subunit"/>
    <property type="evidence" value="ECO:0007669"/>
    <property type="project" value="InterPro"/>
</dbReference>
<dbReference type="EMBL" id="KB469305">
    <property type="protein sequence ID" value="EPQ53572.1"/>
    <property type="molecule type" value="Genomic_DNA"/>
</dbReference>
<dbReference type="GO" id="GO:0003735">
    <property type="term" value="F:structural constituent of ribosome"/>
    <property type="evidence" value="ECO:0007669"/>
    <property type="project" value="InterPro"/>
</dbReference>
<feature type="region of interest" description="Disordered" evidence="1">
    <location>
        <begin position="42"/>
        <end position="85"/>
    </location>
</feature>
<dbReference type="Gene3D" id="1.10.1520.10">
    <property type="entry name" value="Ribonuclease III domain"/>
    <property type="match status" value="1"/>
</dbReference>
<dbReference type="GO" id="GO:0004525">
    <property type="term" value="F:ribonuclease III activity"/>
    <property type="evidence" value="ECO:0007669"/>
    <property type="project" value="InterPro"/>
</dbReference>
<dbReference type="SUPFAM" id="SSF69065">
    <property type="entry name" value="RNase III domain-like"/>
    <property type="match status" value="1"/>
</dbReference>
<dbReference type="KEGG" id="gtr:GLOTRDRAFT_139760"/>
<feature type="compositionally biased region" description="Polar residues" evidence="1">
    <location>
        <begin position="51"/>
        <end position="60"/>
    </location>
</feature>
<evidence type="ECO:0000256" key="1">
    <source>
        <dbReference type="SAM" id="MobiDB-lite"/>
    </source>
</evidence>
<dbReference type="GO" id="GO:0032543">
    <property type="term" value="P:mitochondrial translation"/>
    <property type="evidence" value="ECO:0007669"/>
    <property type="project" value="InterPro"/>
</dbReference>
<evidence type="ECO:0000313" key="4">
    <source>
        <dbReference type="Proteomes" id="UP000030669"/>
    </source>
</evidence>
<dbReference type="PANTHER" id="PTHR28160:SF1">
    <property type="entry name" value="LARGE RIBOSOMAL SUBUNIT PROTEIN ML57"/>
    <property type="match status" value="1"/>
</dbReference>
<name>S7Q218_GLOTA</name>
<dbReference type="InterPro" id="IPR000999">
    <property type="entry name" value="RNase_III_dom"/>
</dbReference>
<dbReference type="OMA" id="GLYKVMG"/>
<feature type="compositionally biased region" description="Polar residues" evidence="1">
    <location>
        <begin position="75"/>
        <end position="85"/>
    </location>
</feature>
<proteinExistence type="predicted"/>
<protein>
    <recommendedName>
        <fullName evidence="2">RNase III domain-containing protein</fullName>
    </recommendedName>
</protein>
<dbReference type="GeneID" id="19304336"/>
<dbReference type="Pfam" id="PF14622">
    <property type="entry name" value="Ribonucleas_3_3"/>
    <property type="match status" value="1"/>
</dbReference>
<accession>S7Q218</accession>
<feature type="domain" description="RNase III" evidence="2">
    <location>
        <begin position="102"/>
        <end position="188"/>
    </location>
</feature>
<reference evidence="3 4" key="1">
    <citation type="journal article" date="2012" name="Science">
        <title>The Paleozoic origin of enzymatic lignin decomposition reconstructed from 31 fungal genomes.</title>
        <authorList>
            <person name="Floudas D."/>
            <person name="Binder M."/>
            <person name="Riley R."/>
            <person name="Barry K."/>
            <person name="Blanchette R.A."/>
            <person name="Henrissat B."/>
            <person name="Martinez A.T."/>
            <person name="Otillar R."/>
            <person name="Spatafora J.W."/>
            <person name="Yadav J.S."/>
            <person name="Aerts A."/>
            <person name="Benoit I."/>
            <person name="Boyd A."/>
            <person name="Carlson A."/>
            <person name="Copeland A."/>
            <person name="Coutinho P.M."/>
            <person name="de Vries R.P."/>
            <person name="Ferreira P."/>
            <person name="Findley K."/>
            <person name="Foster B."/>
            <person name="Gaskell J."/>
            <person name="Glotzer D."/>
            <person name="Gorecki P."/>
            <person name="Heitman J."/>
            <person name="Hesse C."/>
            <person name="Hori C."/>
            <person name="Igarashi K."/>
            <person name="Jurgens J.A."/>
            <person name="Kallen N."/>
            <person name="Kersten P."/>
            <person name="Kohler A."/>
            <person name="Kuees U."/>
            <person name="Kumar T.K.A."/>
            <person name="Kuo A."/>
            <person name="LaButti K."/>
            <person name="Larrondo L.F."/>
            <person name="Lindquist E."/>
            <person name="Ling A."/>
            <person name="Lombard V."/>
            <person name="Lucas S."/>
            <person name="Lundell T."/>
            <person name="Martin R."/>
            <person name="McLaughlin D.J."/>
            <person name="Morgenstern I."/>
            <person name="Morin E."/>
            <person name="Murat C."/>
            <person name="Nagy L.G."/>
            <person name="Nolan M."/>
            <person name="Ohm R.A."/>
            <person name="Patyshakuliyeva A."/>
            <person name="Rokas A."/>
            <person name="Ruiz-Duenas F.J."/>
            <person name="Sabat G."/>
            <person name="Salamov A."/>
            <person name="Samejima M."/>
            <person name="Schmutz J."/>
            <person name="Slot J.C."/>
            <person name="St John F."/>
            <person name="Stenlid J."/>
            <person name="Sun H."/>
            <person name="Sun S."/>
            <person name="Syed K."/>
            <person name="Tsang A."/>
            <person name="Wiebenga A."/>
            <person name="Young D."/>
            <person name="Pisabarro A."/>
            <person name="Eastwood D.C."/>
            <person name="Martin F."/>
            <person name="Cullen D."/>
            <person name="Grigoriev I.V."/>
            <person name="Hibbett D.S."/>
        </authorList>
    </citation>
    <scope>NUCLEOTIDE SEQUENCE [LARGE SCALE GENOMIC DNA]</scope>
    <source>
        <strain evidence="3 4">ATCC 11539</strain>
    </source>
</reference>
<sequence>MPLRSSCLNLSKRALEKVPCGSPLAPGRTALVWRRYNHEHAAQGEKEWTSKRSSTVGRTQRLNRKATRSQRDSSDSATETGHPTSHLTAHVNELFQPLEFPDELARRMLTHATHKDGKHGHNARLAFMGRRAMEAYLLLFLHSVPPTVRTPSLDFDLVAARTLNTYLLGEHVASQWSLGRVMRWVPNLPGASKRLEFGEDRSKEQEELRRRLAMTGGEGKAELLRSVGLFKVAGLTVEAIAGGIYHQFGGTVAHRIFHTRILPHLLLPGTVEGLHDSLHDYALEVSDRLSGRPVSSKPEPQGEPETADAPAASHVEVEIPISRKVEFVASSMPFRDSRKRERVDRLIL</sequence>
<evidence type="ECO:0000259" key="2">
    <source>
        <dbReference type="Pfam" id="PF14622"/>
    </source>
</evidence>